<reference evidence="1" key="3">
    <citation type="submission" date="2025-09" db="UniProtKB">
        <authorList>
            <consortium name="Ensembl"/>
        </authorList>
    </citation>
    <scope>IDENTIFICATION</scope>
</reference>
<dbReference type="GeneTree" id="ENSGT00760000119652"/>
<reference evidence="1" key="2">
    <citation type="submission" date="2025-08" db="UniProtKB">
        <authorList>
            <consortium name="Ensembl"/>
        </authorList>
    </citation>
    <scope>IDENTIFICATION</scope>
</reference>
<keyword evidence="2" id="KW-1185">Reference proteome</keyword>
<evidence type="ECO:0000313" key="1">
    <source>
        <dbReference type="Ensembl" id="ENSNFUP00015010147.1"/>
    </source>
</evidence>
<protein>
    <submittedName>
        <fullName evidence="1">Antifreeze protein type IV</fullName>
    </submittedName>
</protein>
<dbReference type="Gene3D" id="1.20.5.1230">
    <property type="entry name" value="Apolipoprotein A-I"/>
    <property type="match status" value="1"/>
</dbReference>
<organism evidence="1 2">
    <name type="scientific">Nothobranchius furzeri</name>
    <name type="common">Turquoise killifish</name>
    <dbReference type="NCBI Taxonomy" id="105023"/>
    <lineage>
        <taxon>Eukaryota</taxon>
        <taxon>Metazoa</taxon>
        <taxon>Chordata</taxon>
        <taxon>Craniata</taxon>
        <taxon>Vertebrata</taxon>
        <taxon>Euteleostomi</taxon>
        <taxon>Actinopterygii</taxon>
        <taxon>Neopterygii</taxon>
        <taxon>Teleostei</taxon>
        <taxon>Neoteleostei</taxon>
        <taxon>Acanthomorphata</taxon>
        <taxon>Ovalentaria</taxon>
        <taxon>Atherinomorphae</taxon>
        <taxon>Cyprinodontiformes</taxon>
        <taxon>Nothobranchiidae</taxon>
        <taxon>Nothobranchius</taxon>
    </lineage>
</organism>
<proteinExistence type="predicted"/>
<dbReference type="AlphaFoldDB" id="A0A8C6KRW9"/>
<sequence length="121" mass="14019">IKYDVAVKRVLAALSCSDIKCSNSLNTNFVSFYSILSLFCASRYNRTYMEDSRVKIQPLMETVQSEATRLQEQVQPYIINMEEHMKPLTDNLNAQVKPLTDMMEKFFQQVMDQSKTLLPPQ</sequence>
<accession>A0A8C6KRW9</accession>
<evidence type="ECO:0000313" key="2">
    <source>
        <dbReference type="Proteomes" id="UP000694548"/>
    </source>
</evidence>
<name>A0A8C6KRW9_NOTFU</name>
<reference evidence="1" key="1">
    <citation type="submission" date="2014-08" db="EMBL/GenBank/DDBJ databases">
        <authorList>
            <person name="Senf B."/>
            <person name="Petzold A."/>
            <person name="Downie B.R."/>
            <person name="Koch P."/>
            <person name="Platzer M."/>
        </authorList>
    </citation>
    <scope>NUCLEOTIDE SEQUENCE [LARGE SCALE GENOMIC DNA]</scope>
    <source>
        <strain evidence="1">GRZ</strain>
    </source>
</reference>
<dbReference type="Proteomes" id="UP000694548">
    <property type="component" value="Chromosome sgr05"/>
</dbReference>
<dbReference type="SUPFAM" id="SSF58113">
    <property type="entry name" value="Apolipoprotein A-I"/>
    <property type="match status" value="1"/>
</dbReference>
<dbReference type="Ensembl" id="ENSNFUT00015010660.1">
    <property type="protein sequence ID" value="ENSNFUP00015010147.1"/>
    <property type="gene ID" value="ENSNFUG00015004984.1"/>
</dbReference>